<evidence type="ECO:0000256" key="1">
    <source>
        <dbReference type="SAM" id="Phobius"/>
    </source>
</evidence>
<dbReference type="AlphaFoldDB" id="A0A1F6W529"/>
<protein>
    <submittedName>
        <fullName evidence="2">Uncharacterized protein</fullName>
    </submittedName>
</protein>
<dbReference type="STRING" id="1801750.A3B85_00005"/>
<dbReference type="EMBL" id="MFUA01000016">
    <property type="protein sequence ID" value="OGI76912.1"/>
    <property type="molecule type" value="Genomic_DNA"/>
</dbReference>
<feature type="transmembrane region" description="Helical" evidence="1">
    <location>
        <begin position="6"/>
        <end position="29"/>
    </location>
</feature>
<evidence type="ECO:0000313" key="3">
    <source>
        <dbReference type="Proteomes" id="UP000178374"/>
    </source>
</evidence>
<sequence>MQHKRIANGGYIGLLMLLISVVIIIFFIVRTDLFTGQKNSKNMLEQGNDAIKQAQEVKNLIEKNNQQSASDVF</sequence>
<comment type="caution">
    <text evidence="2">The sequence shown here is derived from an EMBL/GenBank/DDBJ whole genome shotgun (WGS) entry which is preliminary data.</text>
</comment>
<keyword evidence="1" id="KW-0812">Transmembrane</keyword>
<organism evidence="2 3">
    <name type="scientific">Candidatus Nomurabacteria bacterium RIFCSPHIGHO2_02_FULL_37_13</name>
    <dbReference type="NCBI Taxonomy" id="1801750"/>
    <lineage>
        <taxon>Bacteria</taxon>
        <taxon>Candidatus Nomuraibacteriota</taxon>
    </lineage>
</organism>
<accession>A0A1F6W529</accession>
<keyword evidence="1" id="KW-1133">Transmembrane helix</keyword>
<reference evidence="2 3" key="1">
    <citation type="journal article" date="2016" name="Nat. Commun.">
        <title>Thousands of microbial genomes shed light on interconnected biogeochemical processes in an aquifer system.</title>
        <authorList>
            <person name="Anantharaman K."/>
            <person name="Brown C.T."/>
            <person name="Hug L.A."/>
            <person name="Sharon I."/>
            <person name="Castelle C.J."/>
            <person name="Probst A.J."/>
            <person name="Thomas B.C."/>
            <person name="Singh A."/>
            <person name="Wilkins M.J."/>
            <person name="Karaoz U."/>
            <person name="Brodie E.L."/>
            <person name="Williams K.H."/>
            <person name="Hubbard S.S."/>
            <person name="Banfield J.F."/>
        </authorList>
    </citation>
    <scope>NUCLEOTIDE SEQUENCE [LARGE SCALE GENOMIC DNA]</scope>
</reference>
<gene>
    <name evidence="2" type="ORF">A3B85_00005</name>
</gene>
<evidence type="ECO:0000313" key="2">
    <source>
        <dbReference type="EMBL" id="OGI76912.1"/>
    </source>
</evidence>
<keyword evidence="1" id="KW-0472">Membrane</keyword>
<dbReference type="Proteomes" id="UP000178374">
    <property type="component" value="Unassembled WGS sequence"/>
</dbReference>
<name>A0A1F6W529_9BACT</name>
<proteinExistence type="predicted"/>